<dbReference type="InterPro" id="IPR003673">
    <property type="entry name" value="CoA-Trfase_fam_III"/>
</dbReference>
<comment type="similarity">
    <text evidence="1">Belongs to the CoA-transferase III family.</text>
</comment>
<evidence type="ECO:0000256" key="3">
    <source>
        <dbReference type="SAM" id="SignalP"/>
    </source>
</evidence>
<dbReference type="InterPro" id="IPR023606">
    <property type="entry name" value="CoA-Trfase_III_dom_1_sf"/>
</dbReference>
<feature type="signal peptide" evidence="3">
    <location>
        <begin position="1"/>
        <end position="19"/>
    </location>
</feature>
<dbReference type="PANTHER" id="PTHR48207:SF3">
    <property type="entry name" value="SUCCINATE--HYDROXYMETHYLGLUTARATE COA-TRANSFERASE"/>
    <property type="match status" value="1"/>
</dbReference>
<dbReference type="InterPro" id="IPR044855">
    <property type="entry name" value="CoA-Trfase_III_dom3_sf"/>
</dbReference>
<protein>
    <recommendedName>
        <fullName evidence="5">Carnitine dehydratase</fullName>
    </recommendedName>
</protein>
<dbReference type="EMBL" id="HBHK01003294">
    <property type="protein sequence ID" value="CAD9667099.1"/>
    <property type="molecule type" value="Transcribed_RNA"/>
</dbReference>
<gene>
    <name evidence="4" type="ORF">QSP1433_LOCUS1961</name>
</gene>
<feature type="chain" id="PRO_5030984358" description="Carnitine dehydratase" evidence="3">
    <location>
        <begin position="20"/>
        <end position="380"/>
    </location>
</feature>
<evidence type="ECO:0000313" key="4">
    <source>
        <dbReference type="EMBL" id="CAD9667099.1"/>
    </source>
</evidence>
<dbReference type="AlphaFoldDB" id="A0A7S2W421"/>
<dbReference type="Pfam" id="PF02515">
    <property type="entry name" value="CoA_transf_3"/>
    <property type="match status" value="1"/>
</dbReference>
<dbReference type="Gene3D" id="3.30.1540.10">
    <property type="entry name" value="formyl-coa transferase, domain 3"/>
    <property type="match status" value="1"/>
</dbReference>
<dbReference type="GO" id="GO:0008410">
    <property type="term" value="F:CoA-transferase activity"/>
    <property type="evidence" value="ECO:0007669"/>
    <property type="project" value="TreeGrafter"/>
</dbReference>
<name>A0A7S2W421_9STRA</name>
<evidence type="ECO:0008006" key="5">
    <source>
        <dbReference type="Google" id="ProtNLM"/>
    </source>
</evidence>
<dbReference type="PANTHER" id="PTHR48207">
    <property type="entry name" value="SUCCINATE--HYDROXYMETHYLGLUTARATE COA-TRANSFERASE"/>
    <property type="match status" value="1"/>
</dbReference>
<dbReference type="InterPro" id="IPR050483">
    <property type="entry name" value="CoA-transferase_III_domain"/>
</dbReference>
<evidence type="ECO:0000256" key="2">
    <source>
        <dbReference type="ARBA" id="ARBA00022679"/>
    </source>
</evidence>
<evidence type="ECO:0000256" key="1">
    <source>
        <dbReference type="ARBA" id="ARBA00008383"/>
    </source>
</evidence>
<dbReference type="SUPFAM" id="SSF89796">
    <property type="entry name" value="CoA-transferase family III (CaiB/BaiF)"/>
    <property type="match status" value="1"/>
</dbReference>
<dbReference type="Gene3D" id="3.40.50.10540">
    <property type="entry name" value="Crotonobetainyl-coa:carnitine coa-transferase, domain 1"/>
    <property type="match status" value="1"/>
</dbReference>
<keyword evidence="2" id="KW-0808">Transferase</keyword>
<proteinExistence type="inferred from homology"/>
<accession>A0A7S2W421</accession>
<keyword evidence="3" id="KW-0732">Signal</keyword>
<sequence length="380" mass="41506">MMKRLLNGLTVLSFEQAVAAPFCTAKIADQGARVIKVERPAVGDFARKYDKNCAGSSSYFTWLNRGKESLAVDIKDESYKRMLKNLIASGQVDIFVQNLAPGAAQRAGFGSEELRKLNDRLITLDISGYGETGPRSHYKAYDLLVAAEAGLCAVTGSPDEPGRVGVSICDIAAGMNGYAAILQGLYEREKTGKGSGYKVSLFDTVAEVMNVPLIQQMYTGEAPKRVGLRHPSIAPYGAFETKDKRNILISIQNEREWVKLCEDVLNDPQLATNKQFDTATNRVANRTALDSTIQACFSGFLADDLIQRLLDSGVAFGELNSVEGLQQHPHLRKLEYKTEDGTPVAVAAPAVIPSPEYVGDVPALGQHNEKILHEFRHLID</sequence>
<organism evidence="4">
    <name type="scientific">Mucochytrium quahogii</name>
    <dbReference type="NCBI Taxonomy" id="96639"/>
    <lineage>
        <taxon>Eukaryota</taxon>
        <taxon>Sar</taxon>
        <taxon>Stramenopiles</taxon>
        <taxon>Bigyra</taxon>
        <taxon>Labyrinthulomycetes</taxon>
        <taxon>Thraustochytrida</taxon>
        <taxon>Thraustochytriidae</taxon>
        <taxon>Mucochytrium</taxon>
    </lineage>
</organism>
<reference evidence="4" key="1">
    <citation type="submission" date="2021-01" db="EMBL/GenBank/DDBJ databases">
        <authorList>
            <person name="Corre E."/>
            <person name="Pelletier E."/>
            <person name="Niang G."/>
            <person name="Scheremetjew M."/>
            <person name="Finn R."/>
            <person name="Kale V."/>
            <person name="Holt S."/>
            <person name="Cochrane G."/>
            <person name="Meng A."/>
            <person name="Brown T."/>
            <person name="Cohen L."/>
        </authorList>
    </citation>
    <scope>NUCLEOTIDE SEQUENCE</scope>
    <source>
        <strain evidence="4">NY070348D</strain>
    </source>
</reference>